<evidence type="ECO:0000313" key="3">
    <source>
        <dbReference type="Proteomes" id="UP000057820"/>
    </source>
</evidence>
<evidence type="ECO:0000256" key="1">
    <source>
        <dbReference type="SAM" id="Phobius"/>
    </source>
</evidence>
<evidence type="ECO:0000313" key="2">
    <source>
        <dbReference type="EMBL" id="CRY75601.1"/>
    </source>
</evidence>
<protein>
    <submittedName>
        <fullName evidence="2">Uncharacterized protein</fullName>
    </submittedName>
</protein>
<proteinExistence type="predicted"/>
<dbReference type="KEGG" id="nfr:ERS450000_01421"/>
<gene>
    <name evidence="2" type="ORF">ERS450000_01421</name>
</gene>
<keyword evidence="1" id="KW-0472">Membrane</keyword>
<feature type="transmembrane region" description="Helical" evidence="1">
    <location>
        <begin position="107"/>
        <end position="135"/>
    </location>
</feature>
<feature type="transmembrane region" description="Helical" evidence="1">
    <location>
        <begin position="15"/>
        <end position="34"/>
    </location>
</feature>
<feature type="transmembrane region" description="Helical" evidence="1">
    <location>
        <begin position="55"/>
        <end position="80"/>
    </location>
</feature>
<organism evidence="2 3">
    <name type="scientific">Nocardia farcinica</name>
    <dbReference type="NCBI Taxonomy" id="37329"/>
    <lineage>
        <taxon>Bacteria</taxon>
        <taxon>Bacillati</taxon>
        <taxon>Actinomycetota</taxon>
        <taxon>Actinomycetes</taxon>
        <taxon>Mycobacteriales</taxon>
        <taxon>Nocardiaceae</taxon>
        <taxon>Nocardia</taxon>
    </lineage>
</organism>
<sequence>MRRGPRTTAATLARWSGYGLAALPLAFAPVSVRLRVPRRWLRSPVRLERPGPLRVLAHSVLSGGSGLVGWFLALLALVALTRGLAYPVLTGDDHANSWGGPTLAGAWAVHAVLGVALLPVWLLAIAGLGAVQWRLAQRLLGRTGPPWAIPLSIALAAAGALLFIAWTRQL</sequence>
<keyword evidence="1" id="KW-1133">Transmembrane helix</keyword>
<dbReference type="Proteomes" id="UP000057820">
    <property type="component" value="Chromosome 1"/>
</dbReference>
<name>A0A0H5NZQ4_NOCFR</name>
<feature type="transmembrane region" description="Helical" evidence="1">
    <location>
        <begin position="147"/>
        <end position="166"/>
    </location>
</feature>
<accession>A0A0H5NZQ4</accession>
<dbReference type="RefSeq" id="WP_060593338.1">
    <property type="nucleotide sequence ID" value="NZ_CAACYE020000001.1"/>
</dbReference>
<dbReference type="EMBL" id="LN868938">
    <property type="protein sequence ID" value="CRY75601.1"/>
    <property type="molecule type" value="Genomic_DNA"/>
</dbReference>
<reference evidence="3" key="1">
    <citation type="submission" date="2015-03" db="EMBL/GenBank/DDBJ databases">
        <authorList>
            <consortium name="Pathogen Informatics"/>
        </authorList>
    </citation>
    <scope>NUCLEOTIDE SEQUENCE [LARGE SCALE GENOMIC DNA]</scope>
    <source>
        <strain evidence="3">NCTC11134</strain>
    </source>
</reference>
<dbReference type="AlphaFoldDB" id="A0A0H5NZQ4"/>
<keyword evidence="1" id="KW-0812">Transmembrane</keyword>